<feature type="region of interest" description="Disordered" evidence="10">
    <location>
        <begin position="497"/>
        <end position="539"/>
    </location>
</feature>
<evidence type="ECO:0000313" key="13">
    <source>
        <dbReference type="EMBL" id="CAL8115105.1"/>
    </source>
</evidence>
<dbReference type="Gene3D" id="2.30.30.380">
    <property type="entry name" value="Zn-finger domain of Sec23/24"/>
    <property type="match status" value="1"/>
</dbReference>
<dbReference type="InterPro" id="IPR038765">
    <property type="entry name" value="Papain-like_cys_pep_sf"/>
</dbReference>
<feature type="compositionally biased region" description="Basic and acidic residues" evidence="10">
    <location>
        <begin position="119"/>
        <end position="139"/>
    </location>
</feature>
<reference evidence="13 14" key="1">
    <citation type="submission" date="2024-08" db="EMBL/GenBank/DDBJ databases">
        <authorList>
            <person name="Cucini C."/>
            <person name="Frati F."/>
        </authorList>
    </citation>
    <scope>NUCLEOTIDE SEQUENCE [LARGE SCALE GENOMIC DNA]</scope>
</reference>
<feature type="compositionally biased region" description="Low complexity" evidence="10">
    <location>
        <begin position="683"/>
        <end position="694"/>
    </location>
</feature>
<feature type="compositionally biased region" description="Polar residues" evidence="10">
    <location>
        <begin position="141"/>
        <end position="151"/>
    </location>
</feature>
<dbReference type="InterPro" id="IPR022684">
    <property type="entry name" value="Calpain_cysteine_protease"/>
</dbReference>
<dbReference type="PROSITE" id="PS50203">
    <property type="entry name" value="CALPAIN_CAT"/>
    <property type="match status" value="1"/>
</dbReference>
<dbReference type="PRINTS" id="PR00704">
    <property type="entry name" value="CALPAIN"/>
</dbReference>
<evidence type="ECO:0000259" key="11">
    <source>
        <dbReference type="PROSITE" id="PS50199"/>
    </source>
</evidence>
<dbReference type="SUPFAM" id="SSF90209">
    <property type="entry name" value="Ran binding protein zinc finger-like"/>
    <property type="match status" value="2"/>
</dbReference>
<protein>
    <recommendedName>
        <fullName evidence="15">Calpain-D</fullName>
    </recommendedName>
</protein>
<proteinExistence type="inferred from homology"/>
<dbReference type="PANTHER" id="PTHR10183:SF382">
    <property type="entry name" value="CALPAIN-15"/>
    <property type="match status" value="1"/>
</dbReference>
<comment type="similarity">
    <text evidence="1">Belongs to the peptidase C2 family.</text>
</comment>
<dbReference type="SMART" id="SM00230">
    <property type="entry name" value="CysPc"/>
    <property type="match status" value="1"/>
</dbReference>
<evidence type="ECO:0000256" key="3">
    <source>
        <dbReference type="ARBA" id="ARBA00022723"/>
    </source>
</evidence>
<feature type="active site" evidence="8">
    <location>
        <position position="966"/>
    </location>
</feature>
<dbReference type="InterPro" id="IPR001876">
    <property type="entry name" value="Znf_RanBP2"/>
</dbReference>
<evidence type="ECO:0000313" key="14">
    <source>
        <dbReference type="Proteomes" id="UP001642540"/>
    </source>
</evidence>
<dbReference type="PROSITE" id="PS50199">
    <property type="entry name" value="ZF_RANBP2_2"/>
    <property type="match status" value="3"/>
</dbReference>
<dbReference type="SUPFAM" id="SSF54001">
    <property type="entry name" value="Cysteine proteinases"/>
    <property type="match status" value="1"/>
</dbReference>
<evidence type="ECO:0008006" key="15">
    <source>
        <dbReference type="Google" id="ProtNLM"/>
    </source>
</evidence>
<dbReference type="Pfam" id="PF00648">
    <property type="entry name" value="Peptidase_C2"/>
    <property type="match status" value="1"/>
</dbReference>
<evidence type="ECO:0000256" key="8">
    <source>
        <dbReference type="PROSITE-ProRule" id="PRU00239"/>
    </source>
</evidence>
<feature type="compositionally biased region" description="Polar residues" evidence="10">
    <location>
        <begin position="462"/>
        <end position="477"/>
    </location>
</feature>
<accession>A0ABP1R3G9</accession>
<dbReference type="Gene3D" id="3.90.70.10">
    <property type="entry name" value="Cysteine proteinases"/>
    <property type="match status" value="1"/>
</dbReference>
<keyword evidence="6 8" id="KW-0788">Thiol protease</keyword>
<dbReference type="SMART" id="SM00547">
    <property type="entry name" value="ZnF_RBZ"/>
    <property type="match status" value="4"/>
</dbReference>
<feature type="region of interest" description="Disordered" evidence="10">
    <location>
        <begin position="112"/>
        <end position="152"/>
    </location>
</feature>
<keyword evidence="7" id="KW-0862">Zinc</keyword>
<keyword evidence="2 8" id="KW-0645">Protease</keyword>
<feature type="compositionally biased region" description="Basic and acidic residues" evidence="10">
    <location>
        <begin position="528"/>
        <end position="537"/>
    </location>
</feature>
<dbReference type="Proteomes" id="UP001642540">
    <property type="component" value="Unassembled WGS sequence"/>
</dbReference>
<feature type="compositionally biased region" description="Low complexity" evidence="10">
    <location>
        <begin position="446"/>
        <end position="461"/>
    </location>
</feature>
<evidence type="ECO:0000256" key="10">
    <source>
        <dbReference type="SAM" id="MobiDB-lite"/>
    </source>
</evidence>
<gene>
    <name evidence="13" type="ORF">ODALV1_LOCUS16727</name>
</gene>
<feature type="compositionally biased region" description="Low complexity" evidence="10">
    <location>
        <begin position="512"/>
        <end position="523"/>
    </location>
</feature>
<feature type="active site" evidence="8">
    <location>
        <position position="785"/>
    </location>
</feature>
<sequence>MGSIASVLQWHCSQCKHINPTEVSSCSQCGTQRAVNKNEDRGRLLTGTDLQQKSLDDVGVKGESFQSGNHQSASFECHLEEPKITECTTHENVVTDATPGFRISRAELQDGYEQRLGSKGKELSEAKSEDSRSDSEHPENCSGSNNQSEDTAPNLDFVMARSNTSNPTIVSASDGIFSTHGIQSVVSRKHNDLTTRSQRKEAFKLKASLNTLPRSKTVSHGCSNGEVKLTRSATDSSIIFAYSPIRSQKNGATKTEAVVGQPVKINEDFVEALSSSSSKANSPNRELREATIKSLKCPYTLANLTSKNFAAKADEFESFLSQEVSDKSSHGVMSSNIYMDHEPTKCEQVKLGENAINSSFIHQDLSPSPTFINANRSYMSENMSNEIMETLISPIASSGLPKVLEVCSESQETEPYLILDGKDKKKSPTSANEGAEVDNLGTGLASKIRSSSSNRSLTSKTYQSKSNNAQSSIMKETSNLVCNPKETYLSKHAQMNLKGVSSEKSQKASVKSPNPSSTDSTSPCNESQSERKLDYHSGRRASLPSTDILELDKEIQQLGRTLTWICKHCTLANPQSNAVCEACSTQKTTDAPSNVCKPARVKLKKKPERPRSVAITEYWTCPICTLQNPLYLHHCQACRWDKNNEYGGANGYIKKKWSCSRCTFKNPMKSHTCEMCQGKRSDSSNGSSSSMPKSIAPTPAKKGAKQKYQDILAYCLKSGDPFVDDSFPPAPKSLYYNPKVTKGDLVTQWLRPKNIVTEQGSENTSWVVFRTPLPSDISQGVLGNCWLLSALAVIAERKELVEKILVTREISDVGAYMIRLCKDGSWTTVIVDDLLPCDRRKRLVYSQAKRRQLWVPLIEKAVAKIHGCYEALVSGRAIEGLATLTGNPCESIPLQSGADEELDRDLVWAQLLSCHAAGFLMGASCGGGNMKVDEDEYREKGLRPRHAYSVLNVDGSNGLRLLRLRNPWGRYSWKGDWSDGSTMWSTEMRETLMPKGADDGVFWISFDDMLKYFDCIDVCKVRSMWHENRLQGTLPPSADLQHLSCILITVMEATEIEISLFQEGHRNSEKSQRSQLDLCVVLFRGLETSQSDSQKLVLGRLVEHSKRQVRGFVGCHKMIEPGFYLAVPLAFNHWHSGGDAPYPRYVMSLHSSKKVLSDQIAPPPYMLADAIIRLTMERGQRHEGREGMTAYYLTKGWAGLVVVVENRHDDKWIQVKCDCQESYNVVSTRNQLKTVDAVPPLHRQVIIVLTQLEGSGGFSIAHRLTHRPSLTNGLHDWGPVNADHWPYIGPDVEGLHAPRPI</sequence>
<feature type="domain" description="RanBP2-type" evidence="11">
    <location>
        <begin position="557"/>
        <end position="589"/>
    </location>
</feature>
<evidence type="ECO:0000256" key="9">
    <source>
        <dbReference type="PROSITE-ProRule" id="PRU00322"/>
    </source>
</evidence>
<evidence type="ECO:0000256" key="7">
    <source>
        <dbReference type="ARBA" id="ARBA00022833"/>
    </source>
</evidence>
<keyword evidence="3" id="KW-0479">Metal-binding</keyword>
<dbReference type="PROSITE" id="PS01358">
    <property type="entry name" value="ZF_RANBP2_1"/>
    <property type="match status" value="3"/>
</dbReference>
<feature type="domain" description="RanBP2-type" evidence="11">
    <location>
        <begin position="1"/>
        <end position="35"/>
    </location>
</feature>
<evidence type="ECO:0000256" key="5">
    <source>
        <dbReference type="ARBA" id="ARBA00022801"/>
    </source>
</evidence>
<feature type="domain" description="Calpain catalytic" evidence="12">
    <location>
        <begin position="721"/>
        <end position="1022"/>
    </location>
</feature>
<keyword evidence="14" id="KW-1185">Reference proteome</keyword>
<evidence type="ECO:0000256" key="2">
    <source>
        <dbReference type="ARBA" id="ARBA00022670"/>
    </source>
</evidence>
<evidence type="ECO:0000256" key="6">
    <source>
        <dbReference type="ARBA" id="ARBA00022807"/>
    </source>
</evidence>
<feature type="active site" evidence="8">
    <location>
        <position position="946"/>
    </location>
</feature>
<dbReference type="InterPro" id="IPR001300">
    <property type="entry name" value="Peptidase_C2_calpain_cat"/>
</dbReference>
<organism evidence="13 14">
    <name type="scientific">Orchesella dallaii</name>
    <dbReference type="NCBI Taxonomy" id="48710"/>
    <lineage>
        <taxon>Eukaryota</taxon>
        <taxon>Metazoa</taxon>
        <taxon>Ecdysozoa</taxon>
        <taxon>Arthropoda</taxon>
        <taxon>Hexapoda</taxon>
        <taxon>Collembola</taxon>
        <taxon>Entomobryomorpha</taxon>
        <taxon>Entomobryoidea</taxon>
        <taxon>Orchesellidae</taxon>
        <taxon>Orchesellinae</taxon>
        <taxon>Orchesella</taxon>
    </lineage>
</organism>
<dbReference type="EMBL" id="CAXLJM020000051">
    <property type="protein sequence ID" value="CAL8115105.1"/>
    <property type="molecule type" value="Genomic_DNA"/>
</dbReference>
<evidence type="ECO:0000256" key="1">
    <source>
        <dbReference type="ARBA" id="ARBA00007623"/>
    </source>
</evidence>
<evidence type="ECO:0000256" key="4">
    <source>
        <dbReference type="ARBA" id="ARBA00022771"/>
    </source>
</evidence>
<feature type="region of interest" description="Disordered" evidence="10">
    <location>
        <begin position="675"/>
        <end position="703"/>
    </location>
</feature>
<dbReference type="Pfam" id="PF00641">
    <property type="entry name" value="Zn_ribbon_RanBP"/>
    <property type="match status" value="4"/>
</dbReference>
<comment type="caution">
    <text evidence="13">The sequence shown here is derived from an EMBL/GenBank/DDBJ whole genome shotgun (WGS) entry which is preliminary data.</text>
</comment>
<evidence type="ECO:0000259" key="12">
    <source>
        <dbReference type="PROSITE" id="PS50203"/>
    </source>
</evidence>
<name>A0ABP1R3G9_9HEXA</name>
<dbReference type="PROSITE" id="PS00139">
    <property type="entry name" value="THIOL_PROTEASE_CYS"/>
    <property type="match status" value="1"/>
</dbReference>
<dbReference type="CDD" id="cd00044">
    <property type="entry name" value="CysPc"/>
    <property type="match status" value="1"/>
</dbReference>
<keyword evidence="5 8" id="KW-0378">Hydrolase</keyword>
<dbReference type="InterPro" id="IPR000169">
    <property type="entry name" value="Pept_cys_AS"/>
</dbReference>
<feature type="domain" description="RanBP2-type" evidence="11">
    <location>
        <begin position="649"/>
        <end position="682"/>
    </location>
</feature>
<feature type="region of interest" description="Disordered" evidence="10">
    <location>
        <begin position="415"/>
        <end position="477"/>
    </location>
</feature>
<dbReference type="PANTHER" id="PTHR10183">
    <property type="entry name" value="CALPAIN"/>
    <property type="match status" value="1"/>
</dbReference>
<keyword evidence="4 9" id="KW-0863">Zinc-finger</keyword>
<dbReference type="InterPro" id="IPR036443">
    <property type="entry name" value="Znf_RanBP2_sf"/>
</dbReference>